<evidence type="ECO:0000259" key="5">
    <source>
        <dbReference type="PROSITE" id="PS50893"/>
    </source>
</evidence>
<evidence type="ECO:0000256" key="4">
    <source>
        <dbReference type="ARBA" id="ARBA00038388"/>
    </source>
</evidence>
<comment type="similarity">
    <text evidence="4">Belongs to the ABC transporter superfamily. Macrolide exporter (TC 3.A.1.122) family.</text>
</comment>
<dbReference type="KEGG" id="lab:LA76x_3315"/>
<dbReference type="OrthoDB" id="6018246at2"/>
<dbReference type="InterPro" id="IPR017911">
    <property type="entry name" value="MacB-like_ATP-bd"/>
</dbReference>
<proteinExistence type="inferred from homology"/>
<evidence type="ECO:0000256" key="2">
    <source>
        <dbReference type="ARBA" id="ARBA00022741"/>
    </source>
</evidence>
<dbReference type="GO" id="GO:0022857">
    <property type="term" value="F:transmembrane transporter activity"/>
    <property type="evidence" value="ECO:0007669"/>
    <property type="project" value="TreeGrafter"/>
</dbReference>
<dbReference type="Pfam" id="PF00005">
    <property type="entry name" value="ABC_tran"/>
    <property type="match status" value="1"/>
</dbReference>
<gene>
    <name evidence="6" type="ORF">LA76x_3315</name>
</gene>
<dbReference type="STRING" id="84531.LA76x_3315"/>
<keyword evidence="7" id="KW-1185">Reference proteome</keyword>
<keyword evidence="3" id="KW-0067">ATP-binding</keyword>
<protein>
    <submittedName>
        <fullName evidence="6">ABC transporter family protein</fullName>
    </submittedName>
</protein>
<dbReference type="InterPro" id="IPR027417">
    <property type="entry name" value="P-loop_NTPase"/>
</dbReference>
<dbReference type="GO" id="GO:1902495">
    <property type="term" value="C:transmembrane transporter complex"/>
    <property type="evidence" value="ECO:0007669"/>
    <property type="project" value="UniProtKB-ARBA"/>
</dbReference>
<dbReference type="GO" id="GO:0016887">
    <property type="term" value="F:ATP hydrolysis activity"/>
    <property type="evidence" value="ECO:0007669"/>
    <property type="project" value="InterPro"/>
</dbReference>
<dbReference type="PATRIC" id="fig|84531.7.peg.4737"/>
<evidence type="ECO:0000313" key="7">
    <source>
        <dbReference type="Proteomes" id="UP000060787"/>
    </source>
</evidence>
<evidence type="ECO:0000256" key="3">
    <source>
        <dbReference type="ARBA" id="ARBA00022840"/>
    </source>
</evidence>
<name>A0A0S2FD19_LYSAN</name>
<dbReference type="Proteomes" id="UP000060787">
    <property type="component" value="Chromosome"/>
</dbReference>
<dbReference type="AlphaFoldDB" id="A0A0S2FD19"/>
<dbReference type="KEGG" id="laq:GLA29479_4847"/>
<keyword evidence="2" id="KW-0547">Nucleotide-binding</keyword>
<evidence type="ECO:0000313" key="6">
    <source>
        <dbReference type="EMBL" id="ALN81441.1"/>
    </source>
</evidence>
<dbReference type="PANTHER" id="PTHR24220">
    <property type="entry name" value="IMPORT ATP-BINDING PROTEIN"/>
    <property type="match status" value="1"/>
</dbReference>
<dbReference type="InterPro" id="IPR015854">
    <property type="entry name" value="ABC_transpr_LolD-like"/>
</dbReference>
<dbReference type="SUPFAM" id="SSF52540">
    <property type="entry name" value="P-loop containing nucleoside triphosphate hydrolases"/>
    <property type="match status" value="1"/>
</dbReference>
<dbReference type="Gene3D" id="3.40.50.300">
    <property type="entry name" value="P-loop containing nucleotide triphosphate hydrolases"/>
    <property type="match status" value="1"/>
</dbReference>
<dbReference type="PROSITE" id="PS00211">
    <property type="entry name" value="ABC_TRANSPORTER_1"/>
    <property type="match status" value="1"/>
</dbReference>
<keyword evidence="1" id="KW-0813">Transport</keyword>
<accession>A0A0S2FD19</accession>
<sequence length="229" mass="24519">MNAVELSGIRKSYRLGTTEVPVLRGVDLHVAQHEYVAVMGASGSGKSTLLNIIGFLDTPDAGEIRIHGAPVQRQDDAALSGFRNRTIGFVFQSFHLLGNCSALENVMLPLRYRGEARAAAGRRALAALEEVGMAHRGAHRPDELSGGERQRVAIARAIVGEPEIILADEPTGNLDSKTSDEVLDVFARIHARGRTLIVVTHAPQVAERCQRTIRVCDGQVIDAAASAAA</sequence>
<dbReference type="PANTHER" id="PTHR24220:SF86">
    <property type="entry name" value="ABC TRANSPORTER ABCH.1"/>
    <property type="match status" value="1"/>
</dbReference>
<dbReference type="eggNOG" id="COG1136">
    <property type="taxonomic scope" value="Bacteria"/>
</dbReference>
<dbReference type="FunFam" id="3.40.50.300:FF:000032">
    <property type="entry name" value="Export ABC transporter ATP-binding protein"/>
    <property type="match status" value="1"/>
</dbReference>
<dbReference type="GO" id="GO:0005524">
    <property type="term" value="F:ATP binding"/>
    <property type="evidence" value="ECO:0007669"/>
    <property type="project" value="UniProtKB-KW"/>
</dbReference>
<dbReference type="InterPro" id="IPR003593">
    <property type="entry name" value="AAA+_ATPase"/>
</dbReference>
<organism evidence="6 7">
    <name type="scientific">Lysobacter antibioticus</name>
    <dbReference type="NCBI Taxonomy" id="84531"/>
    <lineage>
        <taxon>Bacteria</taxon>
        <taxon>Pseudomonadati</taxon>
        <taxon>Pseudomonadota</taxon>
        <taxon>Gammaproteobacteria</taxon>
        <taxon>Lysobacterales</taxon>
        <taxon>Lysobacteraceae</taxon>
        <taxon>Lysobacter</taxon>
    </lineage>
</organism>
<feature type="domain" description="ABC transporter" evidence="5">
    <location>
        <begin position="4"/>
        <end position="229"/>
    </location>
</feature>
<dbReference type="InterPro" id="IPR003439">
    <property type="entry name" value="ABC_transporter-like_ATP-bd"/>
</dbReference>
<dbReference type="SMART" id="SM00382">
    <property type="entry name" value="AAA"/>
    <property type="match status" value="1"/>
</dbReference>
<dbReference type="GO" id="GO:0005886">
    <property type="term" value="C:plasma membrane"/>
    <property type="evidence" value="ECO:0007669"/>
    <property type="project" value="TreeGrafter"/>
</dbReference>
<dbReference type="CDD" id="cd03255">
    <property type="entry name" value="ABC_MJ0796_LolCDE_FtsE"/>
    <property type="match status" value="1"/>
</dbReference>
<dbReference type="EMBL" id="CP011129">
    <property type="protein sequence ID" value="ALN81441.1"/>
    <property type="molecule type" value="Genomic_DNA"/>
</dbReference>
<dbReference type="PROSITE" id="PS50893">
    <property type="entry name" value="ABC_TRANSPORTER_2"/>
    <property type="match status" value="1"/>
</dbReference>
<dbReference type="RefSeq" id="WP_057918492.1">
    <property type="nucleotide sequence ID" value="NZ_CP011129.1"/>
</dbReference>
<reference evidence="6 7" key="1">
    <citation type="journal article" date="2015" name="BMC Genomics">
        <title>Comparative genomics and metabolic profiling of the genus Lysobacter.</title>
        <authorList>
            <person name="de Bruijn I."/>
            <person name="Cheng X."/>
            <person name="de Jager V."/>
            <person name="Exposito R.G."/>
            <person name="Watrous J."/>
            <person name="Patel N."/>
            <person name="Postma J."/>
            <person name="Dorrestein P.C."/>
            <person name="Kobayashi D."/>
            <person name="Raaijmakers J.M."/>
        </authorList>
    </citation>
    <scope>NUCLEOTIDE SEQUENCE [LARGE SCALE GENOMIC DNA]</scope>
    <source>
        <strain evidence="6 7">76</strain>
    </source>
</reference>
<evidence type="ECO:0000256" key="1">
    <source>
        <dbReference type="ARBA" id="ARBA00022448"/>
    </source>
</evidence>
<dbReference type="InterPro" id="IPR017871">
    <property type="entry name" value="ABC_transporter-like_CS"/>
</dbReference>